<dbReference type="InterPro" id="IPR028098">
    <property type="entry name" value="Glyco_trans_4-like_N"/>
</dbReference>
<evidence type="ECO:0000259" key="1">
    <source>
        <dbReference type="Pfam" id="PF13579"/>
    </source>
</evidence>
<name>A0A1G8EJC6_9PROT</name>
<dbReference type="CDD" id="cd03808">
    <property type="entry name" value="GT4_CapM-like"/>
    <property type="match status" value="1"/>
</dbReference>
<proteinExistence type="predicted"/>
<accession>A0A1G8EJC6</accession>
<dbReference type="Pfam" id="PF13579">
    <property type="entry name" value="Glyco_trans_4_4"/>
    <property type="match status" value="1"/>
</dbReference>
<keyword evidence="2" id="KW-0808">Transferase</keyword>
<reference evidence="3" key="1">
    <citation type="submission" date="2016-10" db="EMBL/GenBank/DDBJ databases">
        <authorList>
            <person name="Varghese N."/>
            <person name="Submissions S."/>
        </authorList>
    </citation>
    <scope>NUCLEOTIDE SEQUENCE [LARGE SCALE GENOMIC DNA]</scope>
    <source>
        <strain evidence="3">930I</strain>
    </source>
</reference>
<dbReference type="STRING" id="83401.SAMN05421742_11059"/>
<dbReference type="Pfam" id="PF13692">
    <property type="entry name" value="Glyco_trans_1_4"/>
    <property type="match status" value="1"/>
</dbReference>
<dbReference type="AlphaFoldDB" id="A0A1G8EJC6"/>
<dbReference type="PANTHER" id="PTHR12526:SF638">
    <property type="entry name" value="SPORE COAT PROTEIN SA"/>
    <property type="match status" value="1"/>
</dbReference>
<dbReference type="PANTHER" id="PTHR12526">
    <property type="entry name" value="GLYCOSYLTRANSFERASE"/>
    <property type="match status" value="1"/>
</dbReference>
<dbReference type="Proteomes" id="UP000217076">
    <property type="component" value="Unassembled WGS sequence"/>
</dbReference>
<feature type="domain" description="Glycosyltransferase subfamily 4-like N-terminal" evidence="1">
    <location>
        <begin position="21"/>
        <end position="177"/>
    </location>
</feature>
<dbReference type="GO" id="GO:0016757">
    <property type="term" value="F:glycosyltransferase activity"/>
    <property type="evidence" value="ECO:0007669"/>
    <property type="project" value="TreeGrafter"/>
</dbReference>
<dbReference type="SUPFAM" id="SSF53756">
    <property type="entry name" value="UDP-Glycosyltransferase/glycogen phosphorylase"/>
    <property type="match status" value="1"/>
</dbReference>
<evidence type="ECO:0000313" key="3">
    <source>
        <dbReference type="Proteomes" id="UP000217076"/>
    </source>
</evidence>
<protein>
    <submittedName>
        <fullName evidence="2">Glycosyltransferase involved in cell wall bisynthesis</fullName>
    </submittedName>
</protein>
<dbReference type="OrthoDB" id="9790710at2"/>
<keyword evidence="3" id="KW-1185">Reference proteome</keyword>
<sequence length="376" mass="39517">MGCLVYVVSEDGYFLSHRLPMASAAVAAGFRVVVAVRDTGRIGEISALGFEVVPITLSRGGLGPLGNLRSLWELVRLYRRLRPDVVHHVALKPVFLGSLAAVLAGRRRPAVVNALAGMGYLFISRGMKARLLRAGVVPLLGWLLNRPRGRVLVQNADDARFMVEGFGVAPARVVVIPGSGVDTEALVPSDEPAGPVVFALVARMLWDKGVGEFVEAARLLKARGLAVRCRLVGGLDAHNPAAIDRATLDGWVAEGAIEWAGASDDIPGVWRASHVAVLPSYREGMPKALLEAAACGRPLIATDVPGCRALVEDGVNGLLVPARDGAALAQAMARLAGDGDLRRRLGARARADAEATYSAGAVAAATGDLYRRLGAD</sequence>
<dbReference type="EMBL" id="FNCV01000010">
    <property type="protein sequence ID" value="SDH69971.1"/>
    <property type="molecule type" value="Genomic_DNA"/>
</dbReference>
<evidence type="ECO:0000313" key="2">
    <source>
        <dbReference type="EMBL" id="SDH69971.1"/>
    </source>
</evidence>
<organism evidence="2 3">
    <name type="scientific">Roseospirillum parvum</name>
    <dbReference type="NCBI Taxonomy" id="83401"/>
    <lineage>
        <taxon>Bacteria</taxon>
        <taxon>Pseudomonadati</taxon>
        <taxon>Pseudomonadota</taxon>
        <taxon>Alphaproteobacteria</taxon>
        <taxon>Rhodospirillales</taxon>
        <taxon>Rhodospirillaceae</taxon>
        <taxon>Roseospirillum</taxon>
    </lineage>
</organism>
<gene>
    <name evidence="2" type="ORF">SAMN05421742_11059</name>
</gene>
<dbReference type="RefSeq" id="WP_092621041.1">
    <property type="nucleotide sequence ID" value="NZ_FNCV01000010.1"/>
</dbReference>
<dbReference type="Gene3D" id="3.40.50.2000">
    <property type="entry name" value="Glycogen Phosphorylase B"/>
    <property type="match status" value="2"/>
</dbReference>